<gene>
    <name evidence="1" type="ORF">ALO75_05425</name>
</gene>
<protein>
    <submittedName>
        <fullName evidence="1">Uncharacterized protein</fullName>
    </submittedName>
</protein>
<evidence type="ECO:0000313" key="2">
    <source>
        <dbReference type="Proteomes" id="UP000051335"/>
    </source>
</evidence>
<evidence type="ECO:0000313" key="1">
    <source>
        <dbReference type="EMBL" id="KPW98212.1"/>
    </source>
</evidence>
<reference evidence="1 2" key="1">
    <citation type="submission" date="2015-09" db="EMBL/GenBank/DDBJ databases">
        <title>Genome announcement of multiple Pseudomonas syringae strains.</title>
        <authorList>
            <person name="Thakur S."/>
            <person name="Wang P.W."/>
            <person name="Gong Y."/>
            <person name="Weir B.S."/>
            <person name="Guttman D.S."/>
        </authorList>
    </citation>
    <scope>NUCLEOTIDE SEQUENCE [LARGE SCALE GENOMIC DNA]</scope>
    <source>
        <strain evidence="1 2">ICMP17001</strain>
    </source>
</reference>
<comment type="caution">
    <text evidence="1">The sequence shown here is derived from an EMBL/GenBank/DDBJ whole genome shotgun (WGS) entry which is preliminary data.</text>
</comment>
<organism evidence="1 2">
    <name type="scientific">Pseudomonas syringae pv. coryli</name>
    <dbReference type="NCBI Taxonomy" id="317659"/>
    <lineage>
        <taxon>Bacteria</taxon>
        <taxon>Pseudomonadati</taxon>
        <taxon>Pseudomonadota</taxon>
        <taxon>Gammaproteobacteria</taxon>
        <taxon>Pseudomonadales</taxon>
        <taxon>Pseudomonadaceae</taxon>
        <taxon>Pseudomonas</taxon>
    </lineage>
</organism>
<name>A0A0P9SI08_9PSED</name>
<proteinExistence type="predicted"/>
<dbReference type="EMBL" id="LJQC01000558">
    <property type="protein sequence ID" value="KPW98212.1"/>
    <property type="molecule type" value="Genomic_DNA"/>
</dbReference>
<keyword evidence="2" id="KW-1185">Reference proteome</keyword>
<sequence length="508" mass="55034">MSATLDPQFAVDVAGVGLDGVQGDEQLLADLLIGTALCNQLQHTQFAHAEAIAAMCRLGRRRATGRELFQQCSLNPTGWQLQKLLMQPPGVLGKQRLERYQCATGRCGQAAQQQCPRLVASRLAQQQADLLGHGDQSKQFRPHLLSAPFERLQALLAGNAVTLQSFEYGTLQLDVLWQLWMAFRGSSAEAAVVGLRQAQQPRFGKVHAPLQQPQLAFGQGNHRQVVDRRHVPDVHQPFGLGEFGEGFGKAAGAAFHGGDHAVTDQHADVATGARLGQAGQQQHPPLVYLQAQGQQVALIQRQTRADRVQPNGGQAFEALLPLPYFLERAENFAPGLQDSGAVVMRQRLEQRIGDPLSQLQRITIQHAGAPQITVGDREVGQCRQAHQPLPIAFFRQAQQGFGAIALSLVTVSAAAGDDAAERQPLGEHGFLSGGRGRRQKPAQLIGQLFGGIQLAGQPQRPGVEHDQAGCAGQQVIRQIHLPAQQHADILFGQQLFFGEVLHQIGCHI</sequence>
<dbReference type="Proteomes" id="UP000051335">
    <property type="component" value="Unassembled WGS sequence"/>
</dbReference>
<accession>A0A0P9SI08</accession>
<dbReference type="AlphaFoldDB" id="A0A0P9SI08"/>